<sequence length="128" mass="13897">MPLSEYEQRVLHQMEQQLRSDDPRLASSLSPEPKVSVRRLVLGSLAVLAGLAMLVGGVALSQVWLGVLGFVSMLGGVMLAVTRQKRGPAPVAGAGSRPAARPAPAKRTGSGSFMKRLEERWDRRRDEH</sequence>
<feature type="compositionally biased region" description="Basic and acidic residues" evidence="1">
    <location>
        <begin position="115"/>
        <end position="128"/>
    </location>
</feature>
<organism evidence="3 4">
    <name type="scientific">Georgenia faecalis</name>
    <dbReference type="NCBI Taxonomy" id="2483799"/>
    <lineage>
        <taxon>Bacteria</taxon>
        <taxon>Bacillati</taxon>
        <taxon>Actinomycetota</taxon>
        <taxon>Actinomycetes</taxon>
        <taxon>Micrococcales</taxon>
        <taxon>Bogoriellaceae</taxon>
        <taxon>Georgenia</taxon>
    </lineage>
</organism>
<dbReference type="Pfam" id="PF11239">
    <property type="entry name" value="DUF3040"/>
    <property type="match status" value="1"/>
</dbReference>
<comment type="caution">
    <text evidence="3">The sequence shown here is derived from an EMBL/GenBank/DDBJ whole genome shotgun (WGS) entry which is preliminary data.</text>
</comment>
<dbReference type="EMBL" id="JBHSGF010000011">
    <property type="protein sequence ID" value="MFC4556364.1"/>
    <property type="molecule type" value="Genomic_DNA"/>
</dbReference>
<evidence type="ECO:0000256" key="2">
    <source>
        <dbReference type="SAM" id="Phobius"/>
    </source>
</evidence>
<name>A0ABV9DC51_9MICO</name>
<keyword evidence="4" id="KW-1185">Reference proteome</keyword>
<feature type="compositionally biased region" description="Low complexity" evidence="1">
    <location>
        <begin position="87"/>
        <end position="105"/>
    </location>
</feature>
<evidence type="ECO:0000313" key="4">
    <source>
        <dbReference type="Proteomes" id="UP001595955"/>
    </source>
</evidence>
<feature type="transmembrane region" description="Helical" evidence="2">
    <location>
        <begin position="40"/>
        <end position="57"/>
    </location>
</feature>
<keyword evidence="2" id="KW-0472">Membrane</keyword>
<evidence type="ECO:0000256" key="1">
    <source>
        <dbReference type="SAM" id="MobiDB-lite"/>
    </source>
</evidence>
<feature type="region of interest" description="Disordered" evidence="1">
    <location>
        <begin position="86"/>
        <end position="128"/>
    </location>
</feature>
<accession>A0ABV9DC51</accession>
<feature type="transmembrane region" description="Helical" evidence="2">
    <location>
        <begin position="63"/>
        <end position="81"/>
    </location>
</feature>
<keyword evidence="2" id="KW-1133">Transmembrane helix</keyword>
<protein>
    <submittedName>
        <fullName evidence="3">DUF3040 domain-containing protein</fullName>
    </submittedName>
</protein>
<gene>
    <name evidence="3" type="ORF">ACFO3F_14010</name>
</gene>
<dbReference type="Proteomes" id="UP001595955">
    <property type="component" value="Unassembled WGS sequence"/>
</dbReference>
<evidence type="ECO:0000313" key="3">
    <source>
        <dbReference type="EMBL" id="MFC4556364.1"/>
    </source>
</evidence>
<dbReference type="RefSeq" id="WP_122824484.1">
    <property type="nucleotide sequence ID" value="NZ_CP033325.1"/>
</dbReference>
<keyword evidence="2" id="KW-0812">Transmembrane</keyword>
<dbReference type="InterPro" id="IPR021401">
    <property type="entry name" value="DUF3040"/>
</dbReference>
<proteinExistence type="predicted"/>
<reference evidence="4" key="1">
    <citation type="journal article" date="2019" name="Int. J. Syst. Evol. Microbiol.">
        <title>The Global Catalogue of Microorganisms (GCM) 10K type strain sequencing project: providing services to taxonomists for standard genome sequencing and annotation.</title>
        <authorList>
            <consortium name="The Broad Institute Genomics Platform"/>
            <consortium name="The Broad Institute Genome Sequencing Center for Infectious Disease"/>
            <person name="Wu L."/>
            <person name="Ma J."/>
        </authorList>
    </citation>
    <scope>NUCLEOTIDE SEQUENCE [LARGE SCALE GENOMIC DNA]</scope>
    <source>
        <strain evidence="4">JCM 3369</strain>
    </source>
</reference>